<gene>
    <name evidence="1" type="ORF">M8744_07280</name>
</gene>
<accession>A0ACC5ZUF2</accession>
<comment type="caution">
    <text evidence="1">The sequence shown here is derived from an EMBL/GenBank/DDBJ whole genome shotgun (WGS) entry which is preliminary data.</text>
</comment>
<dbReference type="EMBL" id="JAMQGO010000003">
    <property type="protein sequence ID" value="MCM2561941.1"/>
    <property type="molecule type" value="Genomic_DNA"/>
</dbReference>
<organism evidence="1 2">
    <name type="scientific">Lutimaribacter degradans</name>
    <dbReference type="NCBI Taxonomy" id="2945989"/>
    <lineage>
        <taxon>Bacteria</taxon>
        <taxon>Pseudomonadati</taxon>
        <taxon>Pseudomonadota</taxon>
        <taxon>Alphaproteobacteria</taxon>
        <taxon>Rhodobacterales</taxon>
        <taxon>Roseobacteraceae</taxon>
        <taxon>Lutimaribacter</taxon>
    </lineage>
</organism>
<evidence type="ECO:0000313" key="1">
    <source>
        <dbReference type="EMBL" id="MCM2561941.1"/>
    </source>
</evidence>
<sequence length="240" mass="26029">MTLQTLIRMVYPPRCLQCGDMVESDFGLCGPCWRDTPFIGGVVCDLCGMPLPGGEPGEIAHCDDCLAIARPWARGRAALLYEGNGRRLVLALKHGDRHEISRPAARWMARAARPLVRPGVILAPVPLHWSRLLRRRFNQSALLAQALSRETGLPCCPDLLCRHRRTEPLECKSRDARFAALSAAISVHPKRANILPGRAVLLVDDVMTSGATLAACTEACLAAGAAQVCTIALARVAKRP</sequence>
<name>A0ACC5ZUF2_9RHOB</name>
<protein>
    <submittedName>
        <fullName evidence="1">ComF family protein</fullName>
    </submittedName>
</protein>
<reference evidence="1" key="1">
    <citation type="submission" date="2022-06" db="EMBL/GenBank/DDBJ databases">
        <title>Lutimaribacter sp. EGI FJ00013, a novel bacterium isolated from a salt lake sediment enrichment.</title>
        <authorList>
            <person name="Gao L."/>
            <person name="Fang B.-Z."/>
            <person name="Li W.-J."/>
        </authorList>
    </citation>
    <scope>NUCLEOTIDE SEQUENCE</scope>
    <source>
        <strain evidence="1">EGI FJ00013</strain>
    </source>
</reference>
<proteinExistence type="predicted"/>
<dbReference type="Proteomes" id="UP001203036">
    <property type="component" value="Unassembled WGS sequence"/>
</dbReference>
<keyword evidence="2" id="KW-1185">Reference proteome</keyword>
<evidence type="ECO:0000313" key="2">
    <source>
        <dbReference type="Proteomes" id="UP001203036"/>
    </source>
</evidence>